<dbReference type="AlphaFoldDB" id="A0A9P5TJU8"/>
<evidence type="ECO:0000313" key="1">
    <source>
        <dbReference type="EMBL" id="KAF8886245.1"/>
    </source>
</evidence>
<gene>
    <name evidence="1" type="ORF">CPB84DRAFT_1749994</name>
</gene>
<comment type="caution">
    <text evidence="1">The sequence shown here is derived from an EMBL/GenBank/DDBJ whole genome shotgun (WGS) entry which is preliminary data.</text>
</comment>
<dbReference type="EMBL" id="JADNYJ010000097">
    <property type="protein sequence ID" value="KAF8886245.1"/>
    <property type="molecule type" value="Genomic_DNA"/>
</dbReference>
<accession>A0A9P5TJU8</accession>
<reference evidence="1" key="1">
    <citation type="submission" date="2020-11" db="EMBL/GenBank/DDBJ databases">
        <authorList>
            <consortium name="DOE Joint Genome Institute"/>
            <person name="Ahrendt S."/>
            <person name="Riley R."/>
            <person name="Andreopoulos W."/>
            <person name="LaButti K."/>
            <person name="Pangilinan J."/>
            <person name="Ruiz-duenas F.J."/>
            <person name="Barrasa J.M."/>
            <person name="Sanchez-Garcia M."/>
            <person name="Camarero S."/>
            <person name="Miyauchi S."/>
            <person name="Serrano A."/>
            <person name="Linde D."/>
            <person name="Babiker R."/>
            <person name="Drula E."/>
            <person name="Ayuso-Fernandez I."/>
            <person name="Pacheco R."/>
            <person name="Padilla G."/>
            <person name="Ferreira P."/>
            <person name="Barriuso J."/>
            <person name="Kellner H."/>
            <person name="Castanera R."/>
            <person name="Alfaro M."/>
            <person name="Ramirez L."/>
            <person name="Pisabarro A.G."/>
            <person name="Kuo A."/>
            <person name="Tritt A."/>
            <person name="Lipzen A."/>
            <person name="He G."/>
            <person name="Yan M."/>
            <person name="Ng V."/>
            <person name="Cullen D."/>
            <person name="Martin F."/>
            <person name="Rosso M.-N."/>
            <person name="Henrissat B."/>
            <person name="Hibbett D."/>
            <person name="Martinez A.T."/>
            <person name="Grigoriev I.V."/>
        </authorList>
    </citation>
    <scope>NUCLEOTIDE SEQUENCE</scope>
    <source>
        <strain evidence="1">AH 44721</strain>
    </source>
</reference>
<dbReference type="Proteomes" id="UP000724874">
    <property type="component" value="Unassembled WGS sequence"/>
</dbReference>
<keyword evidence="2" id="KW-1185">Reference proteome</keyword>
<protein>
    <submittedName>
        <fullName evidence="1">Uncharacterized protein</fullName>
    </submittedName>
</protein>
<organism evidence="1 2">
    <name type="scientific">Gymnopilus junonius</name>
    <name type="common">Spectacular rustgill mushroom</name>
    <name type="synonym">Gymnopilus spectabilis subsp. junonius</name>
    <dbReference type="NCBI Taxonomy" id="109634"/>
    <lineage>
        <taxon>Eukaryota</taxon>
        <taxon>Fungi</taxon>
        <taxon>Dikarya</taxon>
        <taxon>Basidiomycota</taxon>
        <taxon>Agaricomycotina</taxon>
        <taxon>Agaricomycetes</taxon>
        <taxon>Agaricomycetidae</taxon>
        <taxon>Agaricales</taxon>
        <taxon>Agaricineae</taxon>
        <taxon>Hymenogastraceae</taxon>
        <taxon>Gymnopilus</taxon>
    </lineage>
</organism>
<name>A0A9P5TJU8_GYMJU</name>
<proteinExistence type="predicted"/>
<sequence>MSSLYHCLDAPSLNRFDYQSYDHMSSFSPNVDGTDAPTSPVHALIERSSLMTKLSFDPQMLSSQDIIFCFRLASQLTHLILGKKPRHFISPLQYVSWTGGNDSNFNLNALIIEGDSEILLPRLEVFEAYLSPNKFSDHKLKTFILSRLGESAAQKGVSSLRSVRVVFGREMETDISTEIYRCAEEERVEIELDLQYIERLPANDYSNILSPWYVIIKIYDPCKLPCVLGAKIIGISRQYKLDDPEYAVECSQASCQQR</sequence>
<evidence type="ECO:0000313" key="2">
    <source>
        <dbReference type="Proteomes" id="UP000724874"/>
    </source>
</evidence>